<evidence type="ECO:0000313" key="1">
    <source>
        <dbReference type="EMBL" id="PLW50292.1"/>
    </source>
</evidence>
<accession>A0A2N5VJY4</accession>
<evidence type="ECO:0000313" key="2">
    <source>
        <dbReference type="Proteomes" id="UP000235392"/>
    </source>
</evidence>
<reference evidence="1 2" key="1">
    <citation type="submission" date="2017-11" db="EMBL/GenBank/DDBJ databases">
        <title>De novo assembly and phasing of dikaryotic genomes from two isolates of Puccinia coronata f. sp. avenae, the causal agent of oat crown rust.</title>
        <authorList>
            <person name="Miller M.E."/>
            <person name="Zhang Y."/>
            <person name="Omidvar V."/>
            <person name="Sperschneider J."/>
            <person name="Schwessinger B."/>
            <person name="Raley C."/>
            <person name="Palmer J.M."/>
            <person name="Garnica D."/>
            <person name="Upadhyaya N."/>
            <person name="Rathjen J."/>
            <person name="Taylor J.M."/>
            <person name="Park R.F."/>
            <person name="Dodds P.N."/>
            <person name="Hirsch C.D."/>
            <person name="Kianian S.F."/>
            <person name="Figueroa M."/>
        </authorList>
    </citation>
    <scope>NUCLEOTIDE SEQUENCE [LARGE SCALE GENOMIC DNA]</scope>
    <source>
        <strain evidence="1">12SD80</strain>
    </source>
</reference>
<gene>
    <name evidence="1" type="ORF">PCASD_01684</name>
</gene>
<organism evidence="1 2">
    <name type="scientific">Puccinia coronata f. sp. avenae</name>
    <dbReference type="NCBI Taxonomy" id="200324"/>
    <lineage>
        <taxon>Eukaryota</taxon>
        <taxon>Fungi</taxon>
        <taxon>Dikarya</taxon>
        <taxon>Basidiomycota</taxon>
        <taxon>Pucciniomycotina</taxon>
        <taxon>Pucciniomycetes</taxon>
        <taxon>Pucciniales</taxon>
        <taxon>Pucciniaceae</taxon>
        <taxon>Puccinia</taxon>
    </lineage>
</organism>
<name>A0A2N5VJY4_9BASI</name>
<dbReference type="AlphaFoldDB" id="A0A2N5VJY4"/>
<protein>
    <submittedName>
        <fullName evidence="1">Uncharacterized protein</fullName>
    </submittedName>
</protein>
<dbReference type="Proteomes" id="UP000235392">
    <property type="component" value="Unassembled WGS sequence"/>
</dbReference>
<proteinExistence type="predicted"/>
<dbReference type="EMBL" id="PGCI01000011">
    <property type="protein sequence ID" value="PLW50292.1"/>
    <property type="molecule type" value="Genomic_DNA"/>
</dbReference>
<sequence length="113" mass="12351">MTTHTGTTRTKSPRVAWNRHAASLVPYRSQDATVSVLALVCQDQPDCQSQQLQPLEAWALLAENDGSSSWEHWSHLLRPTASAAGTIGLNLRGQQLQQLEPLVSVSETDGCRS</sequence>
<comment type="caution">
    <text evidence="1">The sequence shown here is derived from an EMBL/GenBank/DDBJ whole genome shotgun (WGS) entry which is preliminary data.</text>
</comment>